<evidence type="ECO:0000313" key="2">
    <source>
        <dbReference type="EMBL" id="GFS40489.1"/>
    </source>
</evidence>
<accession>A0A8X6MAY0</accession>
<reference evidence="2" key="1">
    <citation type="submission" date="2020-08" db="EMBL/GenBank/DDBJ databases">
        <title>Multicomponent nature underlies the extraordinary mechanical properties of spider dragline silk.</title>
        <authorList>
            <person name="Kono N."/>
            <person name="Nakamura H."/>
            <person name="Mori M."/>
            <person name="Yoshida Y."/>
            <person name="Ohtoshi R."/>
            <person name="Malay A.D."/>
            <person name="Moran D.A.P."/>
            <person name="Tomita M."/>
            <person name="Numata K."/>
            <person name="Arakawa K."/>
        </authorList>
    </citation>
    <scope>NUCLEOTIDE SEQUENCE</scope>
</reference>
<feature type="compositionally biased region" description="Basic residues" evidence="1">
    <location>
        <begin position="1"/>
        <end position="14"/>
    </location>
</feature>
<proteinExistence type="predicted"/>
<evidence type="ECO:0000313" key="3">
    <source>
        <dbReference type="Proteomes" id="UP000886998"/>
    </source>
</evidence>
<dbReference type="EMBL" id="BMAV01025315">
    <property type="protein sequence ID" value="GFS40489.1"/>
    <property type="molecule type" value="Genomic_DNA"/>
</dbReference>
<organism evidence="2 3">
    <name type="scientific">Trichonephila inaurata madagascariensis</name>
    <dbReference type="NCBI Taxonomy" id="2747483"/>
    <lineage>
        <taxon>Eukaryota</taxon>
        <taxon>Metazoa</taxon>
        <taxon>Ecdysozoa</taxon>
        <taxon>Arthropoda</taxon>
        <taxon>Chelicerata</taxon>
        <taxon>Arachnida</taxon>
        <taxon>Araneae</taxon>
        <taxon>Araneomorphae</taxon>
        <taxon>Entelegynae</taxon>
        <taxon>Araneoidea</taxon>
        <taxon>Nephilidae</taxon>
        <taxon>Trichonephila</taxon>
        <taxon>Trichonephila inaurata</taxon>
    </lineage>
</organism>
<comment type="caution">
    <text evidence="2">The sequence shown here is derived from an EMBL/GenBank/DDBJ whole genome shotgun (WGS) entry which is preliminary data.</text>
</comment>
<dbReference type="Proteomes" id="UP000886998">
    <property type="component" value="Unassembled WGS sequence"/>
</dbReference>
<sequence length="90" mass="10866">MYQKQLRRINRKYPNHQLENLSPYSARILQEKKKSKSSVEKVSLDLPYPRERDDDAPSNYRSIEHFSLWSWGRENSRKLFPLQRNPPKPP</sequence>
<name>A0A8X6MAY0_9ARAC</name>
<feature type="region of interest" description="Disordered" evidence="1">
    <location>
        <begin position="1"/>
        <end position="58"/>
    </location>
</feature>
<feature type="compositionally biased region" description="Basic and acidic residues" evidence="1">
    <location>
        <begin position="29"/>
        <end position="55"/>
    </location>
</feature>
<gene>
    <name evidence="2" type="ORF">TNIN_311951</name>
</gene>
<evidence type="ECO:0000256" key="1">
    <source>
        <dbReference type="SAM" id="MobiDB-lite"/>
    </source>
</evidence>
<protein>
    <submittedName>
        <fullName evidence="2">Uncharacterized protein</fullName>
    </submittedName>
</protein>
<dbReference type="AlphaFoldDB" id="A0A8X6MAY0"/>
<keyword evidence="3" id="KW-1185">Reference proteome</keyword>